<dbReference type="EMBL" id="JAPTMU010000018">
    <property type="protein sequence ID" value="KAJ4927713.1"/>
    <property type="molecule type" value="Genomic_DNA"/>
</dbReference>
<protein>
    <recommendedName>
        <fullName evidence="3">C-type lectin domain-containing protein</fullName>
    </recommendedName>
</protein>
<sequence>MPHIYEVPHLSQKAKFNRKLQEEREVDIYENADTEIQSQEAGPRSERPPADAQRRTYRAAALCLGVLCILMITAIIALSIHFTLEKEDGNKDLSLKYVFEGKLCPGGWKRFGCSCYFKSNKRKTWYDSRSDCEQRGADLVVINNKEEQKFVNELNSQGEAWIGLQATKGKSTPKGWVYEWEWVDGSLLTEMFWESGTPNHVSIQNTSAYCNPHGQWKHKLPYLLNNCICEK</sequence>
<comment type="caution">
    <text evidence="4">The sequence shown here is derived from an EMBL/GenBank/DDBJ whole genome shotgun (WGS) entry which is preliminary data.</text>
</comment>
<evidence type="ECO:0000256" key="2">
    <source>
        <dbReference type="SAM" id="Phobius"/>
    </source>
</evidence>
<dbReference type="Gene3D" id="3.10.100.10">
    <property type="entry name" value="Mannose-Binding Protein A, subunit A"/>
    <property type="match status" value="1"/>
</dbReference>
<evidence type="ECO:0000259" key="3">
    <source>
        <dbReference type="PROSITE" id="PS50041"/>
    </source>
</evidence>
<keyword evidence="2" id="KW-1133">Transmembrane helix</keyword>
<dbReference type="GO" id="GO:0005886">
    <property type="term" value="C:plasma membrane"/>
    <property type="evidence" value="ECO:0007669"/>
    <property type="project" value="UniProtKB-SubCell"/>
</dbReference>
<dbReference type="PANTHER" id="PTHR45710:SF31">
    <property type="entry name" value="EARLY ACTIVATION ANTIGEN CD69"/>
    <property type="match status" value="1"/>
</dbReference>
<dbReference type="PROSITE" id="PS50041">
    <property type="entry name" value="C_TYPE_LECTIN_2"/>
    <property type="match status" value="1"/>
</dbReference>
<dbReference type="InterPro" id="IPR016186">
    <property type="entry name" value="C-type_lectin-like/link_sf"/>
</dbReference>
<name>A0AAD6AMY6_9TELE</name>
<evidence type="ECO:0000313" key="5">
    <source>
        <dbReference type="Proteomes" id="UP001219934"/>
    </source>
</evidence>
<dbReference type="SMART" id="SM00034">
    <property type="entry name" value="CLECT"/>
    <property type="match status" value="1"/>
</dbReference>
<keyword evidence="5" id="KW-1185">Reference proteome</keyword>
<dbReference type="AlphaFoldDB" id="A0AAD6AMY6"/>
<feature type="transmembrane region" description="Helical" evidence="2">
    <location>
        <begin position="59"/>
        <end position="84"/>
    </location>
</feature>
<feature type="domain" description="C-type lectin" evidence="3">
    <location>
        <begin position="111"/>
        <end position="230"/>
    </location>
</feature>
<keyword evidence="2" id="KW-0472">Membrane</keyword>
<proteinExistence type="predicted"/>
<organism evidence="4 5">
    <name type="scientific">Pogonophryne albipinna</name>
    <dbReference type="NCBI Taxonomy" id="1090488"/>
    <lineage>
        <taxon>Eukaryota</taxon>
        <taxon>Metazoa</taxon>
        <taxon>Chordata</taxon>
        <taxon>Craniata</taxon>
        <taxon>Vertebrata</taxon>
        <taxon>Euteleostomi</taxon>
        <taxon>Actinopterygii</taxon>
        <taxon>Neopterygii</taxon>
        <taxon>Teleostei</taxon>
        <taxon>Neoteleostei</taxon>
        <taxon>Acanthomorphata</taxon>
        <taxon>Eupercaria</taxon>
        <taxon>Perciformes</taxon>
        <taxon>Notothenioidei</taxon>
        <taxon>Pogonophryne</taxon>
    </lineage>
</organism>
<dbReference type="InterPro" id="IPR016187">
    <property type="entry name" value="CTDL_fold"/>
</dbReference>
<accession>A0AAD6AMY6</accession>
<dbReference type="Proteomes" id="UP001219934">
    <property type="component" value="Unassembled WGS sequence"/>
</dbReference>
<dbReference type="Pfam" id="PF00059">
    <property type="entry name" value="Lectin_C"/>
    <property type="match status" value="1"/>
</dbReference>
<gene>
    <name evidence="4" type="ORF">JOQ06_015515</name>
</gene>
<dbReference type="SUPFAM" id="SSF56436">
    <property type="entry name" value="C-type lectin-like"/>
    <property type="match status" value="1"/>
</dbReference>
<comment type="subcellular location">
    <subcellularLocation>
        <location evidence="1">Cell membrane</location>
        <topology evidence="1">Single-pass type II membrane protein</topology>
    </subcellularLocation>
</comment>
<evidence type="ECO:0000256" key="1">
    <source>
        <dbReference type="ARBA" id="ARBA00004401"/>
    </source>
</evidence>
<reference evidence="4" key="1">
    <citation type="submission" date="2022-11" db="EMBL/GenBank/DDBJ databases">
        <title>Chromosome-level genome of Pogonophryne albipinna.</title>
        <authorList>
            <person name="Jo E."/>
        </authorList>
    </citation>
    <scope>NUCLEOTIDE SEQUENCE</scope>
    <source>
        <strain evidence="4">SGF0006</strain>
        <tissue evidence="4">Muscle</tissue>
    </source>
</reference>
<evidence type="ECO:0000313" key="4">
    <source>
        <dbReference type="EMBL" id="KAJ4927713.1"/>
    </source>
</evidence>
<dbReference type="InterPro" id="IPR050828">
    <property type="entry name" value="C-type_lectin/matrix_domain"/>
</dbReference>
<dbReference type="PANTHER" id="PTHR45710">
    <property type="entry name" value="C-TYPE LECTIN DOMAIN-CONTAINING PROTEIN 180"/>
    <property type="match status" value="1"/>
</dbReference>
<keyword evidence="2" id="KW-0812">Transmembrane</keyword>
<dbReference type="InterPro" id="IPR001304">
    <property type="entry name" value="C-type_lectin-like"/>
</dbReference>